<dbReference type="Gene3D" id="3.40.190.10">
    <property type="entry name" value="Periplasmic binding protein-like II"/>
    <property type="match status" value="2"/>
</dbReference>
<dbReference type="PANTHER" id="PTHR30118:SF15">
    <property type="entry name" value="TRANSCRIPTIONAL REGULATORY PROTEIN"/>
    <property type="match status" value="1"/>
</dbReference>
<evidence type="ECO:0000259" key="5">
    <source>
        <dbReference type="PROSITE" id="PS50931"/>
    </source>
</evidence>
<accession>A0ABN2I1N2</accession>
<dbReference type="InterPro" id="IPR000847">
    <property type="entry name" value="LysR_HTH_N"/>
</dbReference>
<dbReference type="InterPro" id="IPR050389">
    <property type="entry name" value="LysR-type_TF"/>
</dbReference>
<organism evidence="6 7">
    <name type="scientific">Fodinicola feengrottensis</name>
    <dbReference type="NCBI Taxonomy" id="435914"/>
    <lineage>
        <taxon>Bacteria</taxon>
        <taxon>Bacillati</taxon>
        <taxon>Actinomycetota</taxon>
        <taxon>Actinomycetes</taxon>
        <taxon>Mycobacteriales</taxon>
        <taxon>Fodinicola</taxon>
    </lineage>
</organism>
<dbReference type="PANTHER" id="PTHR30118">
    <property type="entry name" value="HTH-TYPE TRANSCRIPTIONAL REGULATOR LEUO-RELATED"/>
    <property type="match status" value="1"/>
</dbReference>
<evidence type="ECO:0000256" key="1">
    <source>
        <dbReference type="ARBA" id="ARBA00009437"/>
    </source>
</evidence>
<dbReference type="EMBL" id="BAAANY010000020">
    <property type="protein sequence ID" value="GAA1697044.1"/>
    <property type="molecule type" value="Genomic_DNA"/>
</dbReference>
<comment type="caution">
    <text evidence="6">The sequence shown here is derived from an EMBL/GenBank/DDBJ whole genome shotgun (WGS) entry which is preliminary data.</text>
</comment>
<dbReference type="InterPro" id="IPR005119">
    <property type="entry name" value="LysR_subst-bd"/>
</dbReference>
<dbReference type="Gene3D" id="1.10.10.10">
    <property type="entry name" value="Winged helix-like DNA-binding domain superfamily/Winged helix DNA-binding domain"/>
    <property type="match status" value="1"/>
</dbReference>
<dbReference type="SUPFAM" id="SSF46785">
    <property type="entry name" value="Winged helix' DNA-binding domain"/>
    <property type="match status" value="1"/>
</dbReference>
<keyword evidence="4" id="KW-0804">Transcription</keyword>
<dbReference type="RefSeq" id="WP_344313132.1">
    <property type="nucleotide sequence ID" value="NZ_BAAANY010000020.1"/>
</dbReference>
<dbReference type="InterPro" id="IPR036390">
    <property type="entry name" value="WH_DNA-bd_sf"/>
</dbReference>
<reference evidence="6 7" key="1">
    <citation type="journal article" date="2019" name="Int. J. Syst. Evol. Microbiol.">
        <title>The Global Catalogue of Microorganisms (GCM) 10K type strain sequencing project: providing services to taxonomists for standard genome sequencing and annotation.</title>
        <authorList>
            <consortium name="The Broad Institute Genomics Platform"/>
            <consortium name="The Broad Institute Genome Sequencing Center for Infectious Disease"/>
            <person name="Wu L."/>
            <person name="Ma J."/>
        </authorList>
    </citation>
    <scope>NUCLEOTIDE SEQUENCE [LARGE SCALE GENOMIC DNA]</scope>
    <source>
        <strain evidence="6 7">JCM 14718</strain>
    </source>
</reference>
<comment type="similarity">
    <text evidence="1">Belongs to the LysR transcriptional regulatory family.</text>
</comment>
<dbReference type="PROSITE" id="PS50931">
    <property type="entry name" value="HTH_LYSR"/>
    <property type="match status" value="1"/>
</dbReference>
<dbReference type="Proteomes" id="UP001500618">
    <property type="component" value="Unassembled WGS sequence"/>
</dbReference>
<proteinExistence type="inferred from homology"/>
<evidence type="ECO:0000256" key="3">
    <source>
        <dbReference type="ARBA" id="ARBA00023125"/>
    </source>
</evidence>
<keyword evidence="2" id="KW-0805">Transcription regulation</keyword>
<protein>
    <submittedName>
        <fullName evidence="6">LysR family transcriptional regulator</fullName>
    </submittedName>
</protein>
<name>A0ABN2I1N2_9ACTN</name>
<dbReference type="SUPFAM" id="SSF53850">
    <property type="entry name" value="Periplasmic binding protein-like II"/>
    <property type="match status" value="1"/>
</dbReference>
<keyword evidence="3" id="KW-0238">DNA-binding</keyword>
<evidence type="ECO:0000256" key="2">
    <source>
        <dbReference type="ARBA" id="ARBA00023015"/>
    </source>
</evidence>
<evidence type="ECO:0000313" key="7">
    <source>
        <dbReference type="Proteomes" id="UP001500618"/>
    </source>
</evidence>
<sequence>MQLPDMNLLPALDALLREASVTGAAAQLSVSASAMSRTLSRLRRVVGDPLLVPSGRGLTLTPRACELRPRVEAALAGAMAALQPRWEVAMADVRRDFAIRTNDAVAIGVGAALSGYAAREAPGVRLRILPEGDENPVDLRDRIDLDIGALPDLPHDVRSSDLGEHHIVAVARAGTSYAKDPLTVARFAEIPHVTVSRRGRMHSVVDEVLAAQNLSRRVLATVPTASAACFFALESDVLALVSSEFAVRAAAAMPLVVMDIPLDLPTVRLSQAWHLRLDADPAHRWLRETVARIVRQSAPNSAPDQATSVSG</sequence>
<keyword evidence="7" id="KW-1185">Reference proteome</keyword>
<dbReference type="Pfam" id="PF00126">
    <property type="entry name" value="HTH_1"/>
    <property type="match status" value="1"/>
</dbReference>
<dbReference type="Pfam" id="PF03466">
    <property type="entry name" value="LysR_substrate"/>
    <property type="match status" value="1"/>
</dbReference>
<feature type="domain" description="HTH lysR-type" evidence="5">
    <location>
        <begin position="4"/>
        <end position="61"/>
    </location>
</feature>
<evidence type="ECO:0000256" key="4">
    <source>
        <dbReference type="ARBA" id="ARBA00023163"/>
    </source>
</evidence>
<evidence type="ECO:0000313" key="6">
    <source>
        <dbReference type="EMBL" id="GAA1697044.1"/>
    </source>
</evidence>
<dbReference type="InterPro" id="IPR036388">
    <property type="entry name" value="WH-like_DNA-bd_sf"/>
</dbReference>
<gene>
    <name evidence="6" type="ORF">GCM10009765_52960</name>
</gene>